<dbReference type="Gene3D" id="3.90.220.20">
    <property type="entry name" value="DNA methylase specificity domains"/>
    <property type="match status" value="2"/>
</dbReference>
<keyword evidence="6" id="KW-1185">Reference proteome</keyword>
<accession>A0A5R8M5Q6</accession>
<comment type="similarity">
    <text evidence="1">Belongs to the type-I restriction system S methylase family.</text>
</comment>
<dbReference type="Proteomes" id="UP000308382">
    <property type="component" value="Unassembled WGS sequence"/>
</dbReference>
<dbReference type="SUPFAM" id="SSF116734">
    <property type="entry name" value="DNA methylase specificity domain"/>
    <property type="match status" value="2"/>
</dbReference>
<evidence type="ECO:0000259" key="4">
    <source>
        <dbReference type="Pfam" id="PF01420"/>
    </source>
</evidence>
<protein>
    <recommendedName>
        <fullName evidence="4">Type I restriction modification DNA specificity domain-containing protein</fullName>
    </recommendedName>
</protein>
<dbReference type="Pfam" id="PF01420">
    <property type="entry name" value="Methylase_S"/>
    <property type="match status" value="2"/>
</dbReference>
<dbReference type="GO" id="GO:0009307">
    <property type="term" value="P:DNA restriction-modification system"/>
    <property type="evidence" value="ECO:0007669"/>
    <property type="project" value="UniProtKB-KW"/>
</dbReference>
<evidence type="ECO:0000256" key="2">
    <source>
        <dbReference type="ARBA" id="ARBA00022747"/>
    </source>
</evidence>
<feature type="domain" description="Type I restriction modification DNA specificity" evidence="4">
    <location>
        <begin position="17"/>
        <end position="181"/>
    </location>
</feature>
<reference evidence="5 6" key="1">
    <citation type="journal article" date="2017" name="Int. J. Syst. Evol. Microbiol.">
        <title>Maripseudobacter aurantiacus gen. nov., sp. nov., a novel member of the family Flavobacteriaceae isolated from a sedimentation basin.</title>
        <authorList>
            <person name="Chen C."/>
            <person name="Su Y."/>
            <person name="Tao T."/>
            <person name="Fu G."/>
            <person name="Zhang C."/>
            <person name="Sun C."/>
            <person name="Zhang X."/>
            <person name="Wu M."/>
        </authorList>
    </citation>
    <scope>NUCLEOTIDE SEQUENCE [LARGE SCALE GENOMIC DNA]</scope>
    <source>
        <strain evidence="6">CDA4</strain>
    </source>
</reference>
<comment type="caution">
    <text evidence="5">The sequence shown here is derived from an EMBL/GenBank/DDBJ whole genome shotgun (WGS) entry which is preliminary data.</text>
</comment>
<dbReference type="PANTHER" id="PTHR30408">
    <property type="entry name" value="TYPE-1 RESTRICTION ENZYME ECOKI SPECIFICITY PROTEIN"/>
    <property type="match status" value="1"/>
</dbReference>
<gene>
    <name evidence="5" type="ORF">FEK29_08625</name>
</gene>
<dbReference type="GO" id="GO:0003677">
    <property type="term" value="F:DNA binding"/>
    <property type="evidence" value="ECO:0007669"/>
    <property type="project" value="UniProtKB-KW"/>
</dbReference>
<feature type="domain" description="Type I restriction modification DNA specificity" evidence="4">
    <location>
        <begin position="205"/>
        <end position="332"/>
    </location>
</feature>
<dbReference type="EMBL" id="VBUK01000004">
    <property type="protein sequence ID" value="TLF44820.1"/>
    <property type="molecule type" value="Genomic_DNA"/>
</dbReference>
<evidence type="ECO:0000313" key="6">
    <source>
        <dbReference type="Proteomes" id="UP000308382"/>
    </source>
</evidence>
<dbReference type="AlphaFoldDB" id="A0A5R8M5Q6"/>
<dbReference type="InterPro" id="IPR044946">
    <property type="entry name" value="Restrct_endonuc_typeI_TRD_sf"/>
</dbReference>
<organism evidence="5 6">
    <name type="scientific">Maribacter aurantiacus</name>
    <dbReference type="NCBI Taxonomy" id="1882343"/>
    <lineage>
        <taxon>Bacteria</taxon>
        <taxon>Pseudomonadati</taxon>
        <taxon>Bacteroidota</taxon>
        <taxon>Flavobacteriia</taxon>
        <taxon>Flavobacteriales</taxon>
        <taxon>Flavobacteriaceae</taxon>
        <taxon>Maribacter</taxon>
    </lineage>
</organism>
<name>A0A5R8M5Q6_9FLAO</name>
<dbReference type="OrthoDB" id="9816225at2"/>
<proteinExistence type="inferred from homology"/>
<keyword evidence="3" id="KW-0238">DNA-binding</keyword>
<dbReference type="InterPro" id="IPR000055">
    <property type="entry name" value="Restrct_endonuc_typeI_TRD"/>
</dbReference>
<keyword evidence="2" id="KW-0680">Restriction system</keyword>
<evidence type="ECO:0000313" key="5">
    <source>
        <dbReference type="EMBL" id="TLF44820.1"/>
    </source>
</evidence>
<sequence>MDSVLMETKVLNLDKSSWVLTKLGDLAKDISKRVDNPGESEYDRFVGLGNFVSGDIKIKSWETTENLASSAKAFQAGDILFARRNAYLRRASLVDFDGCCSGDAFVLRENHEKVVPGFIAFLMNSNALWDYANSNAAGTMSKRVKWRDLAEYEFLLPPKDQQAQLAKLLWAMDDNIESLIHNNDSLEILKKSQLKEVFSKEHCVKLRIGDISDNLDNKRKPISKSKRVLGPTPYYGASGIVDYVEGFTHNEPILLISEDGENLNSRNLPIAYSVDGESWINNHAHVLRITNSSRYLVKEYFNFSDISDFITGGTRPKVTKGMLTDMPIFLPKEELLEISERKLMDIDIAIDSNMSCIESAKSLQKSLINQVF</sequence>
<dbReference type="CDD" id="cd17262">
    <property type="entry name" value="RMtype1_S_Aco12261I-TRD2-CR2"/>
    <property type="match status" value="1"/>
</dbReference>
<evidence type="ECO:0000256" key="3">
    <source>
        <dbReference type="ARBA" id="ARBA00023125"/>
    </source>
</evidence>
<dbReference type="PANTHER" id="PTHR30408:SF12">
    <property type="entry name" value="TYPE I RESTRICTION ENZYME MJAVIII SPECIFICITY SUBUNIT"/>
    <property type="match status" value="1"/>
</dbReference>
<dbReference type="InterPro" id="IPR052021">
    <property type="entry name" value="Type-I_RS_S_subunit"/>
</dbReference>
<evidence type="ECO:0000256" key="1">
    <source>
        <dbReference type="ARBA" id="ARBA00010923"/>
    </source>
</evidence>
<dbReference type="RefSeq" id="WP_138258029.1">
    <property type="nucleotide sequence ID" value="NZ_VBUK01000004.1"/>
</dbReference>